<sequence>MALRLVLSTRHPTCRVYWLFLTERKVSKFSLTKTMVCKKEVHRETACREKDRWAITSQLRSYHDGVPSVQLGSIHFGQRIFAMWPFTCYQVASTTQFRELGASHAFHKVQDIHGQLTVLFPSRGRKKSTNLYQRTALSLLEMWCY</sequence>
<reference evidence="1" key="1">
    <citation type="submission" date="2020-03" db="EMBL/GenBank/DDBJ databases">
        <title>A transcriptome and proteome of the tick Rhipicephalus microplus shaped by the genetic composition of its hosts and developmental stage.</title>
        <authorList>
            <person name="Garcia G.R."/>
            <person name="Ribeiro J.M.C."/>
            <person name="Maruyama S.R."/>
            <person name="Gardinasse L.G."/>
            <person name="Nelson K."/>
            <person name="Ferreira B.R."/>
            <person name="Andrade T.G."/>
            <person name="Santos I.K.F.M."/>
        </authorList>
    </citation>
    <scope>NUCLEOTIDE SEQUENCE</scope>
    <source>
        <strain evidence="1">NSGR</strain>
        <tissue evidence="1">Salivary glands</tissue>
    </source>
</reference>
<evidence type="ECO:0000313" key="1">
    <source>
        <dbReference type="EMBL" id="NIE50075.1"/>
    </source>
</evidence>
<accession>A0A6G5AGF4</accession>
<organism evidence="1">
    <name type="scientific">Rhipicephalus microplus</name>
    <name type="common">Cattle tick</name>
    <name type="synonym">Boophilus microplus</name>
    <dbReference type="NCBI Taxonomy" id="6941"/>
    <lineage>
        <taxon>Eukaryota</taxon>
        <taxon>Metazoa</taxon>
        <taxon>Ecdysozoa</taxon>
        <taxon>Arthropoda</taxon>
        <taxon>Chelicerata</taxon>
        <taxon>Arachnida</taxon>
        <taxon>Acari</taxon>
        <taxon>Parasitiformes</taxon>
        <taxon>Ixodida</taxon>
        <taxon>Ixodoidea</taxon>
        <taxon>Ixodidae</taxon>
        <taxon>Rhipicephalinae</taxon>
        <taxon>Rhipicephalus</taxon>
        <taxon>Boophilus</taxon>
    </lineage>
</organism>
<protein>
    <submittedName>
        <fullName evidence="1">Uncharacterized protein</fullName>
    </submittedName>
</protein>
<name>A0A6G5AGF4_RHIMP</name>
<proteinExistence type="predicted"/>
<dbReference type="EMBL" id="GIKN01007802">
    <property type="protein sequence ID" value="NIE50075.1"/>
    <property type="molecule type" value="Transcribed_RNA"/>
</dbReference>
<dbReference type="AlphaFoldDB" id="A0A6G5AGF4"/>